<dbReference type="HAMAP" id="MF_00107">
    <property type="entry name" value="IspF"/>
    <property type="match status" value="1"/>
</dbReference>
<dbReference type="EC" id="4.6.1.12" evidence="1 2"/>
<dbReference type="Gene3D" id="3.30.1330.50">
    <property type="entry name" value="2-C-methyl-D-erythritol 2,4-cyclodiphosphate synthase"/>
    <property type="match status" value="1"/>
</dbReference>
<comment type="function">
    <text evidence="1">Involved in the biosynthesis of isopentenyl diphosphate (IPP) and dimethylallyl diphosphate (DMAPP), two major building blocks of isoprenoid compounds. Catalyzes the conversion of 4-diphosphocytidyl-2-C-methyl-D-erythritol 2-phosphate (CDP-ME2P) to 2-C-methyl-D-erythritol 2,4-cyclodiphosphate (ME-CPP) with a corresponding release of cytidine 5-monophosphate (CMP).</text>
</comment>
<dbReference type="GO" id="GO:0016114">
    <property type="term" value="P:terpenoid biosynthetic process"/>
    <property type="evidence" value="ECO:0007669"/>
    <property type="project" value="InterPro"/>
</dbReference>
<comment type="cofactor">
    <cofactor evidence="1">
        <name>a divalent metal cation</name>
        <dbReference type="ChEBI" id="CHEBI:60240"/>
    </cofactor>
    <text evidence="1">Binds 1 divalent metal cation per subunit.</text>
</comment>
<comment type="similarity">
    <text evidence="1 2">Belongs to the IspF family.</text>
</comment>
<feature type="binding site" evidence="1">
    <location>
        <position position="145"/>
    </location>
    <ligand>
        <name>4-CDP-2-C-methyl-D-erythritol 2-phosphate</name>
        <dbReference type="ChEBI" id="CHEBI:57919"/>
    </ligand>
</feature>
<dbReference type="PANTHER" id="PTHR43181:SF1">
    <property type="entry name" value="2-C-METHYL-D-ERYTHRITOL 2,4-CYCLODIPHOSPHATE SYNTHASE, CHLOROPLASTIC"/>
    <property type="match status" value="1"/>
</dbReference>
<dbReference type="NCBIfam" id="TIGR00151">
    <property type="entry name" value="ispF"/>
    <property type="match status" value="1"/>
</dbReference>
<comment type="caution">
    <text evidence="4">The sequence shown here is derived from an EMBL/GenBank/DDBJ whole genome shotgun (WGS) entry which is preliminary data.</text>
</comment>
<keyword evidence="1 2" id="KW-0456">Lyase</keyword>
<dbReference type="GO" id="GO:0019288">
    <property type="term" value="P:isopentenyl diphosphate biosynthetic process, methylerythritol 4-phosphate pathway"/>
    <property type="evidence" value="ECO:0007669"/>
    <property type="project" value="UniProtKB-UniRule"/>
</dbReference>
<feature type="binding site" evidence="1">
    <location>
        <position position="45"/>
    </location>
    <ligand>
        <name>a divalent metal cation</name>
        <dbReference type="ChEBI" id="CHEBI:60240"/>
    </ligand>
</feature>
<dbReference type="PANTHER" id="PTHR43181">
    <property type="entry name" value="2-C-METHYL-D-ERYTHRITOL 2,4-CYCLODIPHOSPHATE SYNTHASE, CHLOROPLASTIC"/>
    <property type="match status" value="1"/>
</dbReference>
<dbReference type="GO" id="GO:0046872">
    <property type="term" value="F:metal ion binding"/>
    <property type="evidence" value="ECO:0007669"/>
    <property type="project" value="UniProtKB-KW"/>
</dbReference>
<reference evidence="4 5" key="1">
    <citation type="submission" date="2015-08" db="EMBL/GenBank/DDBJ databases">
        <title>Enterococcus genome sequence.</title>
        <authorList>
            <person name="Acedo J.Z."/>
            <person name="Vederas J.C."/>
        </authorList>
    </citation>
    <scope>NUCLEOTIDE SEQUENCE [LARGE SCALE GENOMIC DNA]</scope>
    <source>
        <strain evidence="4 5">49</strain>
    </source>
</reference>
<feature type="site" description="Transition state stabilizer" evidence="1">
    <location>
        <position position="136"/>
    </location>
</feature>
<keyword evidence="1 2" id="KW-0414">Isoprene biosynthesis</keyword>
<dbReference type="InterPro" id="IPR036571">
    <property type="entry name" value="MECDP_synthase_sf"/>
</dbReference>
<name>A0A267HT83_9ENTE</name>
<gene>
    <name evidence="1" type="primary">ispF</name>
    <name evidence="4" type="ORF">AKL21_03745</name>
</gene>
<dbReference type="CDD" id="cd00554">
    <property type="entry name" value="MECDP_synthase"/>
    <property type="match status" value="1"/>
</dbReference>
<evidence type="ECO:0000313" key="4">
    <source>
        <dbReference type="EMBL" id="PAB01579.1"/>
    </source>
</evidence>
<feature type="binding site" evidence="1">
    <location>
        <begin position="59"/>
        <end position="61"/>
    </location>
    <ligand>
        <name>4-CDP-2-C-methyl-D-erythritol 2-phosphate</name>
        <dbReference type="ChEBI" id="CHEBI:57919"/>
    </ligand>
</feature>
<feature type="binding site" evidence="1">
    <location>
        <position position="9"/>
    </location>
    <ligand>
        <name>a divalent metal cation</name>
        <dbReference type="ChEBI" id="CHEBI:60240"/>
    </ligand>
</feature>
<evidence type="ECO:0000256" key="2">
    <source>
        <dbReference type="RuleBase" id="RU004395"/>
    </source>
</evidence>
<feature type="binding site" evidence="1">
    <location>
        <begin position="9"/>
        <end position="11"/>
    </location>
    <ligand>
        <name>4-CDP-2-C-methyl-D-erythritol 2-phosphate</name>
        <dbReference type="ChEBI" id="CHEBI:57919"/>
    </ligand>
</feature>
<organism evidence="4 5">
    <name type="scientific">Enterococcus canintestini</name>
    <dbReference type="NCBI Taxonomy" id="317010"/>
    <lineage>
        <taxon>Bacteria</taxon>
        <taxon>Bacillati</taxon>
        <taxon>Bacillota</taxon>
        <taxon>Bacilli</taxon>
        <taxon>Lactobacillales</taxon>
        <taxon>Enterococcaceae</taxon>
        <taxon>Enterococcus</taxon>
    </lineage>
</organism>
<evidence type="ECO:0000256" key="1">
    <source>
        <dbReference type="HAMAP-Rule" id="MF_00107"/>
    </source>
</evidence>
<accession>A0A267HT83</accession>
<proteinExistence type="inferred from homology"/>
<feature type="domain" description="2-C-methyl-D-erythritol 2,4-cyclodiphosphate synthase" evidence="3">
    <location>
        <begin position="2"/>
        <end position="157"/>
    </location>
</feature>
<feature type="binding site" evidence="1">
    <location>
        <begin position="135"/>
        <end position="138"/>
    </location>
    <ligand>
        <name>4-CDP-2-C-methyl-D-erythritol 2-phosphate</name>
        <dbReference type="ChEBI" id="CHEBI:57919"/>
    </ligand>
</feature>
<comment type="pathway">
    <text evidence="1">Isoprenoid biosynthesis; isopentenyl diphosphate biosynthesis via DXP pathway; isopentenyl diphosphate from 1-deoxy-D-xylulose 5-phosphate: step 4/6.</text>
</comment>
<protein>
    <recommendedName>
        <fullName evidence="1 2">2-C-methyl-D-erythritol 2,4-cyclodiphosphate synthase</fullName>
        <shortName evidence="1">MECDP-synthase</shortName>
        <shortName evidence="1">MECPP-synthase</shortName>
        <shortName evidence="1">MECPS</shortName>
        <ecNumber evidence="1 2">4.6.1.12</ecNumber>
    </recommendedName>
</protein>
<feature type="binding site" evidence="1">
    <location>
        <position position="11"/>
    </location>
    <ligand>
        <name>a divalent metal cation</name>
        <dbReference type="ChEBI" id="CHEBI:60240"/>
    </ligand>
</feature>
<evidence type="ECO:0000313" key="5">
    <source>
        <dbReference type="Proteomes" id="UP000216797"/>
    </source>
</evidence>
<keyword evidence="5" id="KW-1185">Reference proteome</keyword>
<sequence>MLRVGQGYDLHPLVLNRPLILGGVTVFHPDNLGLAGVTDGDCLTHAIIDAILGAAGLGDIGQMFKATAATVQNADSTHLLAIVLQKAWSLGFTIHNIDCTILAEQPKLADSIPKMRRVLCEICQLEENQLSIKATTMEQLGPVGRNEAIAAMAVTLLENNSKEAIR</sequence>
<dbReference type="AlphaFoldDB" id="A0A267HT83"/>
<dbReference type="OrthoDB" id="9804336at2"/>
<dbReference type="Pfam" id="PF02542">
    <property type="entry name" value="YgbB"/>
    <property type="match status" value="1"/>
</dbReference>
<comment type="catalytic activity">
    <reaction evidence="1 2">
        <text>4-CDP-2-C-methyl-D-erythritol 2-phosphate = 2-C-methyl-D-erythritol 2,4-cyclic diphosphate + CMP</text>
        <dbReference type="Rhea" id="RHEA:23864"/>
        <dbReference type="ChEBI" id="CHEBI:57919"/>
        <dbReference type="ChEBI" id="CHEBI:58483"/>
        <dbReference type="ChEBI" id="CHEBI:60377"/>
        <dbReference type="EC" id="4.6.1.12"/>
    </reaction>
</comment>
<dbReference type="SUPFAM" id="SSF69765">
    <property type="entry name" value="IpsF-like"/>
    <property type="match status" value="1"/>
</dbReference>
<keyword evidence="1" id="KW-0479">Metal-binding</keyword>
<dbReference type="RefSeq" id="WP_071864393.1">
    <property type="nucleotide sequence ID" value="NZ_JBHLVQ010000007.1"/>
</dbReference>
<dbReference type="EMBL" id="LHUG01000003">
    <property type="protein sequence ID" value="PAB01579.1"/>
    <property type="molecule type" value="Genomic_DNA"/>
</dbReference>
<dbReference type="GO" id="GO:0008685">
    <property type="term" value="F:2-C-methyl-D-erythritol 2,4-cyclodiphosphate synthase activity"/>
    <property type="evidence" value="ECO:0007669"/>
    <property type="project" value="UniProtKB-UniRule"/>
</dbReference>
<comment type="subunit">
    <text evidence="1">Homotrimer.</text>
</comment>
<dbReference type="Proteomes" id="UP000216797">
    <property type="component" value="Unassembled WGS sequence"/>
</dbReference>
<comment type="caution">
    <text evidence="1">Lacks conserved residue(s) required for the propagation of feature annotation.</text>
</comment>
<evidence type="ECO:0000259" key="3">
    <source>
        <dbReference type="Pfam" id="PF02542"/>
    </source>
</evidence>
<dbReference type="InterPro" id="IPR003526">
    <property type="entry name" value="MECDP_synthase"/>
</dbReference>
<dbReference type="UniPathway" id="UPA00056">
    <property type="reaction ID" value="UER00095"/>
</dbReference>